<proteinExistence type="predicted"/>
<gene>
    <name evidence="2" type="ORF">KCG46_04605</name>
</gene>
<dbReference type="Proteomes" id="UP001138681">
    <property type="component" value="Unassembled WGS sequence"/>
</dbReference>
<evidence type="ECO:0000313" key="2">
    <source>
        <dbReference type="EMBL" id="MBV7258859.1"/>
    </source>
</evidence>
<protein>
    <submittedName>
        <fullName evidence="2">Uncharacterized protein</fullName>
    </submittedName>
</protein>
<keyword evidence="1" id="KW-0175">Coiled coil</keyword>
<evidence type="ECO:0000313" key="3">
    <source>
        <dbReference type="Proteomes" id="UP001138681"/>
    </source>
</evidence>
<dbReference type="AlphaFoldDB" id="A0A9X1F377"/>
<comment type="caution">
    <text evidence="2">The sequence shown here is derived from an EMBL/GenBank/DDBJ whole genome shotgun (WGS) entry which is preliminary data.</text>
</comment>
<name>A0A9X1F377_9SPHN</name>
<organism evidence="2 3">
    <name type="scientific">Erythrobacter crassostreae</name>
    <dbReference type="NCBI Taxonomy" id="2828328"/>
    <lineage>
        <taxon>Bacteria</taxon>
        <taxon>Pseudomonadati</taxon>
        <taxon>Pseudomonadota</taxon>
        <taxon>Alphaproteobacteria</taxon>
        <taxon>Sphingomonadales</taxon>
        <taxon>Erythrobacteraceae</taxon>
        <taxon>Erythrobacter/Porphyrobacter group</taxon>
        <taxon>Erythrobacter</taxon>
    </lineage>
</organism>
<keyword evidence="3" id="KW-1185">Reference proteome</keyword>
<feature type="coiled-coil region" evidence="1">
    <location>
        <begin position="177"/>
        <end position="208"/>
    </location>
</feature>
<reference evidence="2" key="1">
    <citation type="submission" date="2021-04" db="EMBL/GenBank/DDBJ databases">
        <authorList>
            <person name="Pira H."/>
            <person name="Risdian C."/>
            <person name="Wink J."/>
        </authorList>
    </citation>
    <scope>NUCLEOTIDE SEQUENCE</scope>
    <source>
        <strain evidence="2">WH158</strain>
    </source>
</reference>
<accession>A0A9X1F377</accession>
<dbReference type="EMBL" id="JAGSPC010000001">
    <property type="protein sequence ID" value="MBV7258859.1"/>
    <property type="molecule type" value="Genomic_DNA"/>
</dbReference>
<sequence length="310" mass="34635">MSNACQVERENLQALVKEVGGDLSERMKAITAKYKTRFDDIEDDAPDATGLDAAISLDFEVEMKTIAVKLDLPQVTMKLQEWKFDLPQVTMKDKRIVFHVPAMRMVKRKVGEKPEVHGWTIKWKPIYMHVPEPYMRKNEIVMGIPEVKMGTTSIKLDVPEIKMQTTELKFDVPQFTLKSISAEAAEMEDRAKAESESMQSELSAARGEIMGGAREKVVDASYLMFSCLRTQIQMKRDETSAMFEPGLALMRGALTKLSDAGADDAKKAATKQLTDLIGKRDAALKKFDAAIDRLIEQEKATVASIIAGLT</sequence>
<dbReference type="RefSeq" id="WP_218404125.1">
    <property type="nucleotide sequence ID" value="NZ_JAGSPC010000001.1"/>
</dbReference>
<evidence type="ECO:0000256" key="1">
    <source>
        <dbReference type="SAM" id="Coils"/>
    </source>
</evidence>